<evidence type="ECO:0000313" key="8">
    <source>
        <dbReference type="Proteomes" id="UP001209878"/>
    </source>
</evidence>
<feature type="transmembrane region" description="Helical" evidence="5">
    <location>
        <begin position="58"/>
        <end position="80"/>
    </location>
</feature>
<keyword evidence="3 5" id="KW-1133">Transmembrane helix</keyword>
<feature type="transmembrane region" description="Helical" evidence="5">
    <location>
        <begin position="264"/>
        <end position="287"/>
    </location>
</feature>
<comment type="subcellular location">
    <subcellularLocation>
        <location evidence="1">Membrane</location>
        <topology evidence="1">Multi-pass membrane protein</topology>
    </subcellularLocation>
</comment>
<proteinExistence type="predicted"/>
<gene>
    <name evidence="7" type="ORF">NP493_109g03017</name>
</gene>
<dbReference type="InterPro" id="IPR005821">
    <property type="entry name" value="Ion_trans_dom"/>
</dbReference>
<dbReference type="Proteomes" id="UP001209878">
    <property type="component" value="Unassembled WGS sequence"/>
</dbReference>
<keyword evidence="8" id="KW-1185">Reference proteome</keyword>
<reference evidence="7" key="1">
    <citation type="journal article" date="2023" name="Mol. Biol. Evol.">
        <title>Third-Generation Sequencing Reveals the Adaptive Role of the Epigenome in Three Deep-Sea Polychaetes.</title>
        <authorList>
            <person name="Perez M."/>
            <person name="Aroh O."/>
            <person name="Sun Y."/>
            <person name="Lan Y."/>
            <person name="Juniper S.K."/>
            <person name="Young C.R."/>
            <person name="Angers B."/>
            <person name="Qian P.Y."/>
        </authorList>
    </citation>
    <scope>NUCLEOTIDE SEQUENCE</scope>
    <source>
        <strain evidence="7">R07B-5</strain>
    </source>
</reference>
<feature type="domain" description="Ion transport" evidence="6">
    <location>
        <begin position="63"/>
        <end position="298"/>
    </location>
</feature>
<organism evidence="7 8">
    <name type="scientific">Ridgeia piscesae</name>
    <name type="common">Tubeworm</name>
    <dbReference type="NCBI Taxonomy" id="27915"/>
    <lineage>
        <taxon>Eukaryota</taxon>
        <taxon>Metazoa</taxon>
        <taxon>Spiralia</taxon>
        <taxon>Lophotrochozoa</taxon>
        <taxon>Annelida</taxon>
        <taxon>Polychaeta</taxon>
        <taxon>Sedentaria</taxon>
        <taxon>Canalipalpata</taxon>
        <taxon>Sabellida</taxon>
        <taxon>Siboglinidae</taxon>
        <taxon>Ridgeia</taxon>
    </lineage>
</organism>
<dbReference type="EMBL" id="JAODUO010000109">
    <property type="protein sequence ID" value="KAK2189307.1"/>
    <property type="molecule type" value="Genomic_DNA"/>
</dbReference>
<evidence type="ECO:0000256" key="3">
    <source>
        <dbReference type="ARBA" id="ARBA00022989"/>
    </source>
</evidence>
<name>A0AAD9P702_RIDPI</name>
<protein>
    <recommendedName>
        <fullName evidence="6">Ion transport domain-containing protein</fullName>
    </recommendedName>
</protein>
<dbReference type="PANTHER" id="PTHR13800">
    <property type="entry name" value="TRANSIENT RECEPTOR POTENTIAL CATION CHANNEL, SUBFAMILY M, MEMBER 6"/>
    <property type="match status" value="1"/>
</dbReference>
<dbReference type="AlphaFoldDB" id="A0AAD9P702"/>
<comment type="caution">
    <text evidence="7">The sequence shown here is derived from an EMBL/GenBank/DDBJ whole genome shotgun (WGS) entry which is preliminary data.</text>
</comment>
<evidence type="ECO:0000256" key="2">
    <source>
        <dbReference type="ARBA" id="ARBA00022692"/>
    </source>
</evidence>
<evidence type="ECO:0000256" key="1">
    <source>
        <dbReference type="ARBA" id="ARBA00004141"/>
    </source>
</evidence>
<keyword evidence="4 5" id="KW-0472">Membrane</keyword>
<dbReference type="GO" id="GO:0005886">
    <property type="term" value="C:plasma membrane"/>
    <property type="evidence" value="ECO:0007669"/>
    <property type="project" value="TreeGrafter"/>
</dbReference>
<evidence type="ECO:0000256" key="4">
    <source>
        <dbReference type="ARBA" id="ARBA00023136"/>
    </source>
</evidence>
<evidence type="ECO:0000313" key="7">
    <source>
        <dbReference type="EMBL" id="KAK2189307.1"/>
    </source>
</evidence>
<dbReference type="GO" id="GO:0099604">
    <property type="term" value="F:ligand-gated calcium channel activity"/>
    <property type="evidence" value="ECO:0007669"/>
    <property type="project" value="TreeGrafter"/>
</dbReference>
<keyword evidence="2 5" id="KW-0812">Transmembrane</keyword>
<feature type="transmembrane region" description="Helical" evidence="5">
    <location>
        <begin position="86"/>
        <end position="102"/>
    </location>
</feature>
<accession>A0AAD9P702</accession>
<evidence type="ECO:0000259" key="6">
    <source>
        <dbReference type="Pfam" id="PF00520"/>
    </source>
</evidence>
<dbReference type="Pfam" id="PF00520">
    <property type="entry name" value="Ion_trans"/>
    <property type="match status" value="1"/>
</dbReference>
<dbReference type="PANTHER" id="PTHR13800:SF12">
    <property type="entry name" value="TRANSIENT RECEPTOR POTENTIAL CATION CHANNEL SUBFAMILY M MEMBER-LIKE 2"/>
    <property type="match status" value="1"/>
</dbReference>
<evidence type="ECO:0000256" key="5">
    <source>
        <dbReference type="SAM" id="Phobius"/>
    </source>
</evidence>
<sequence>MFHCRYTLVCSYQSFCVLLLGEIKKSSSQKEEANTDSSKSDQSMTYGEKFCAFYHAPLVIFSLNSVFHVIFLALFSAAMLAEVPCVNIWWIVLGTWVFAMSVEEVRQISKVGIGEHFCSNKWNFIDLTSLVLFISGTPLRYTDYENTAQIVLAFSMMLFYLRTLHMATFNRTLGPILVMIWEMMVDMSYFIGILMVFVTAYGITLQAIIYPQSTLGWSRIIGAIFKRAFFQIDGEHFLEELDGSMCDDVPTTNNTDSRCPENTAFVPILMEAIYILIASILMLNLLIAKFSYTFQKIQGNVHQVWCSQRYGGVKEYHDRPPMPVPLNVVYHIGQFVVWITNKISIICKGKKDQPNTESESPFHKDYPKYQTSELIMWEYFRAREYVRQTQMDVKHSLETR</sequence>
<feature type="transmembrane region" description="Helical" evidence="5">
    <location>
        <begin position="188"/>
        <end position="209"/>
    </location>
</feature>
<dbReference type="InterPro" id="IPR050927">
    <property type="entry name" value="TRPM"/>
</dbReference>